<evidence type="ECO:0000256" key="7">
    <source>
        <dbReference type="ARBA" id="ARBA00023306"/>
    </source>
</evidence>
<comment type="subcellular location">
    <subcellularLocation>
        <location evidence="1">Chromosome</location>
        <location evidence="1">Centromere</location>
    </subcellularLocation>
    <subcellularLocation>
        <location evidence="9">Nucleus</location>
    </subcellularLocation>
    <subcellularLocation>
        <location evidence="9">Chromosome</location>
        <location evidence="9">Centromere</location>
        <location evidence="9">Kinetochore</location>
    </subcellularLocation>
</comment>
<evidence type="ECO:0000256" key="1">
    <source>
        <dbReference type="ARBA" id="ARBA00004584"/>
    </source>
</evidence>
<dbReference type="PANTHER" id="PTHR14281:SF2">
    <property type="entry name" value="KINETOCHORE PROTEIN SPC25"/>
    <property type="match status" value="1"/>
</dbReference>
<evidence type="ECO:0000256" key="5">
    <source>
        <dbReference type="ARBA" id="ARBA00022776"/>
    </source>
</evidence>
<feature type="compositionally biased region" description="Basic residues" evidence="11">
    <location>
        <begin position="221"/>
        <end position="231"/>
    </location>
</feature>
<keyword evidence="6 10" id="KW-0175">Coiled coil</keyword>
<evidence type="ECO:0000256" key="8">
    <source>
        <dbReference type="ARBA" id="ARBA00023328"/>
    </source>
</evidence>
<dbReference type="GO" id="GO:0007059">
    <property type="term" value="P:chromosome segregation"/>
    <property type="evidence" value="ECO:0007669"/>
    <property type="project" value="InterPro"/>
</dbReference>
<comment type="function">
    <text evidence="9">Acts as a component of the essential kinetochore-associated NDC80 complex, which is required for chromosome segregation and spindle checkpoint activity.</text>
</comment>
<keyword evidence="7 9" id="KW-0131">Cell cycle</keyword>
<keyword evidence="5 9" id="KW-0498">Mitosis</keyword>
<gene>
    <name evidence="13" type="ORF">HU200_053317</name>
</gene>
<feature type="domain" description="Chromosome segregation protein Spc25 C-terminal" evidence="12">
    <location>
        <begin position="148"/>
        <end position="178"/>
    </location>
</feature>
<comment type="caution">
    <text evidence="13">The sequence shown here is derived from an EMBL/GenBank/DDBJ whole genome shotgun (WGS) entry which is preliminary data.</text>
</comment>
<dbReference type="GO" id="GO:0051301">
    <property type="term" value="P:cell division"/>
    <property type="evidence" value="ECO:0007669"/>
    <property type="project" value="UniProtKB-UniRule"/>
</dbReference>
<accession>A0A835ASE1</accession>
<dbReference type="InterPro" id="IPR013255">
    <property type="entry name" value="Spc25_C"/>
</dbReference>
<evidence type="ECO:0000259" key="12">
    <source>
        <dbReference type="Pfam" id="PF08234"/>
    </source>
</evidence>
<dbReference type="EMBL" id="JACEFO010002303">
    <property type="protein sequence ID" value="KAF8667130.1"/>
    <property type="molecule type" value="Genomic_DNA"/>
</dbReference>
<keyword evidence="4 9" id="KW-0132">Cell division</keyword>
<evidence type="ECO:0000256" key="2">
    <source>
        <dbReference type="ARBA" id="ARBA00006379"/>
    </source>
</evidence>
<dbReference type="InterPro" id="IPR045143">
    <property type="entry name" value="Spc25"/>
</dbReference>
<evidence type="ECO:0000313" key="14">
    <source>
        <dbReference type="Proteomes" id="UP000636709"/>
    </source>
</evidence>
<protein>
    <recommendedName>
        <fullName evidence="9">Kinetochore protein SPC25</fullName>
    </recommendedName>
</protein>
<evidence type="ECO:0000256" key="9">
    <source>
        <dbReference type="RuleBase" id="RU367150"/>
    </source>
</evidence>
<keyword evidence="8 9" id="KW-0137">Centromere</keyword>
<reference evidence="13" key="1">
    <citation type="submission" date="2020-07" db="EMBL/GenBank/DDBJ databases">
        <title>Genome sequence and genetic diversity analysis of an under-domesticated orphan crop, white fonio (Digitaria exilis).</title>
        <authorList>
            <person name="Bennetzen J.L."/>
            <person name="Chen S."/>
            <person name="Ma X."/>
            <person name="Wang X."/>
            <person name="Yssel A.E.J."/>
            <person name="Chaluvadi S.R."/>
            <person name="Johnson M."/>
            <person name="Gangashetty P."/>
            <person name="Hamidou F."/>
            <person name="Sanogo M.D."/>
            <person name="Zwaenepoel A."/>
            <person name="Wallace J."/>
            <person name="Van De Peer Y."/>
            <person name="Van Deynze A."/>
        </authorList>
    </citation>
    <scope>NUCLEOTIDE SEQUENCE</scope>
    <source>
        <tissue evidence="13">Leaves</tissue>
    </source>
</reference>
<evidence type="ECO:0000313" key="13">
    <source>
        <dbReference type="EMBL" id="KAF8667130.1"/>
    </source>
</evidence>
<dbReference type="GO" id="GO:0005634">
    <property type="term" value="C:nucleus"/>
    <property type="evidence" value="ECO:0007669"/>
    <property type="project" value="UniProtKB-SubCell"/>
</dbReference>
<sequence length="256" mass="27867">MAAPVEQKMAAARELGLPIATAPGVGGAGALDPQWRQAAAAALLRRAAAHREWGERSAAVASARSLAEQAFSRQGTREQLKALKDQLRELQSQLTETLSIQSRRESKVKLTTESISDTTTMIERLSNSVTDLRDKRAKRTTVLTEQLQGVKFVFNKIDLQNPEKEYSFCINFDKDRYNWTLPVSPVAGPDVSAAPFASPSPNPMVTSVGNRSEDVTNLSHSRSKNKKRSLPAKRGATALSTASPGDLRRTPRAKAS</sequence>
<keyword evidence="9" id="KW-0995">Kinetochore</keyword>
<comment type="similarity">
    <text evidence="2 9">Belongs to the SPC25 family.</text>
</comment>
<evidence type="ECO:0000256" key="6">
    <source>
        <dbReference type="ARBA" id="ARBA00023054"/>
    </source>
</evidence>
<dbReference type="GO" id="GO:0031262">
    <property type="term" value="C:Ndc80 complex"/>
    <property type="evidence" value="ECO:0007669"/>
    <property type="project" value="InterPro"/>
</dbReference>
<keyword evidence="14" id="KW-1185">Reference proteome</keyword>
<name>A0A835ASE1_9POAL</name>
<keyword evidence="3 9" id="KW-0158">Chromosome</keyword>
<proteinExistence type="inferred from homology"/>
<evidence type="ECO:0000256" key="4">
    <source>
        <dbReference type="ARBA" id="ARBA00022618"/>
    </source>
</evidence>
<organism evidence="13 14">
    <name type="scientific">Digitaria exilis</name>
    <dbReference type="NCBI Taxonomy" id="1010633"/>
    <lineage>
        <taxon>Eukaryota</taxon>
        <taxon>Viridiplantae</taxon>
        <taxon>Streptophyta</taxon>
        <taxon>Embryophyta</taxon>
        <taxon>Tracheophyta</taxon>
        <taxon>Spermatophyta</taxon>
        <taxon>Magnoliopsida</taxon>
        <taxon>Liliopsida</taxon>
        <taxon>Poales</taxon>
        <taxon>Poaceae</taxon>
        <taxon>PACMAD clade</taxon>
        <taxon>Panicoideae</taxon>
        <taxon>Panicodae</taxon>
        <taxon>Paniceae</taxon>
        <taxon>Anthephorinae</taxon>
        <taxon>Digitaria</taxon>
    </lineage>
</organism>
<dbReference type="AlphaFoldDB" id="A0A835ASE1"/>
<dbReference type="Pfam" id="PF08234">
    <property type="entry name" value="Spindle_Spc25"/>
    <property type="match status" value="1"/>
</dbReference>
<evidence type="ECO:0000256" key="10">
    <source>
        <dbReference type="SAM" id="Coils"/>
    </source>
</evidence>
<evidence type="ECO:0000256" key="3">
    <source>
        <dbReference type="ARBA" id="ARBA00022454"/>
    </source>
</evidence>
<comment type="subunit">
    <text evidence="9">Component of the NDC80 complex.</text>
</comment>
<evidence type="ECO:0000256" key="11">
    <source>
        <dbReference type="SAM" id="MobiDB-lite"/>
    </source>
</evidence>
<feature type="coiled-coil region" evidence="10">
    <location>
        <begin position="73"/>
        <end position="100"/>
    </location>
</feature>
<feature type="region of interest" description="Disordered" evidence="11">
    <location>
        <begin position="194"/>
        <end position="256"/>
    </location>
</feature>
<dbReference type="OrthoDB" id="6353017at2759"/>
<dbReference type="Proteomes" id="UP000636709">
    <property type="component" value="Unassembled WGS sequence"/>
</dbReference>
<feature type="compositionally biased region" description="Polar residues" evidence="11">
    <location>
        <begin position="203"/>
        <end position="220"/>
    </location>
</feature>
<keyword evidence="9" id="KW-0539">Nucleus</keyword>
<dbReference type="PANTHER" id="PTHR14281">
    <property type="entry name" value="KINETOCHORE PROTEIN SPC25-RELATED"/>
    <property type="match status" value="1"/>
</dbReference>